<evidence type="ECO:0000313" key="2">
    <source>
        <dbReference type="Proteomes" id="UP001302652"/>
    </source>
</evidence>
<protein>
    <recommendedName>
        <fullName evidence="3">Tyr recombinase domain-containing protein</fullName>
    </recommendedName>
</protein>
<sequence length="659" mass="76587">MDSKPLPQTLVVQTVERVYGKLYKEKVRFDISALRLRQGSWMYCVLEEINAKQRRAPFRSQDMQTLRSVVNACCEDPATRAFLTMPIGLIGRREISRCFSAMELVLVNSFGERWRKPGTLYVGSNIFRRFMVEKMPPDTFVEDVRNNWRYFKTTLRSKRLPRKTLSEDSRSEGTGHLGYPLGSTPHQTIRELRDREIERMTVDVNRLRDGCRAEMLFWREARDRMHKCCAYRSTDEDSALARAFLLGGYDNNTARKIRCCSTAALVSSIVEAANDVSFPRHPTKINKHNIGEIADRVINAVGVEKERMEGLRYKHVFFLTRCVHKKEMLCAFYSLLIHTRFNADALRAIRREWITKEGDIYTLKSYKQKTGQETPRVDITKENLAAYEAIELMLWNYEQMKKFGHIGKDEKKIWICWDNTRSRCLKYCFTNASRVKTILERQFGMHPFSDEQIRTHMLTLDNFKTGSVSYVKQEAGHEQEATTHHYISQFSTFLHSQAVNLEFQRRLDSTIKFALSTERIFFADKFSPEYVDKNLLFPIGDGTSCTNPFSPPDPAWLTGGACDAKRCHIGQGCEKNRTVITKARVREVWATCEFYSSSWHRLLNENEEAFIKYHAPSMLFNLALKQYIQSSSHWIMIKRAVIDEEFGNEKDETCNLGGL</sequence>
<dbReference type="EMBL" id="CP136513">
    <property type="protein sequence ID" value="WOD18266.1"/>
    <property type="molecule type" value="Genomic_DNA"/>
</dbReference>
<reference evidence="1 2" key="1">
    <citation type="submission" date="2023-10" db="EMBL/GenBank/DDBJ databases">
        <title>Surface-active antibiotics is a multifunctional adaptation for post-fire microbes.</title>
        <authorList>
            <person name="Liu M.D."/>
            <person name="Du Y."/>
            <person name="Koupaei S.K."/>
            <person name="Kim N.R."/>
            <person name="Zhang W."/>
            <person name="Traxler M.F."/>
        </authorList>
    </citation>
    <scope>NUCLEOTIDE SEQUENCE [LARGE SCALE GENOMIC DNA]</scope>
    <source>
        <strain evidence="1 2">F3</strain>
    </source>
</reference>
<keyword evidence="2" id="KW-1185">Reference proteome</keyword>
<evidence type="ECO:0000313" key="1">
    <source>
        <dbReference type="EMBL" id="WOD18266.1"/>
    </source>
</evidence>
<dbReference type="RefSeq" id="WP_317020586.1">
    <property type="nucleotide sequence ID" value="NZ_CP136513.1"/>
</dbReference>
<proteinExistence type="predicted"/>
<evidence type="ECO:0008006" key="3">
    <source>
        <dbReference type="Google" id="ProtNLM"/>
    </source>
</evidence>
<name>A0ABZ0EM77_9BURK</name>
<gene>
    <name evidence="1" type="ORF">RW095_36520</name>
</gene>
<organism evidence="1 2">
    <name type="scientific">Paraburkholderia kirstenboschensis</name>
    <dbReference type="NCBI Taxonomy" id="1245436"/>
    <lineage>
        <taxon>Bacteria</taxon>
        <taxon>Pseudomonadati</taxon>
        <taxon>Pseudomonadota</taxon>
        <taxon>Betaproteobacteria</taxon>
        <taxon>Burkholderiales</taxon>
        <taxon>Burkholderiaceae</taxon>
        <taxon>Paraburkholderia</taxon>
    </lineage>
</organism>
<dbReference type="Proteomes" id="UP001302652">
    <property type="component" value="Chromosome 1"/>
</dbReference>
<accession>A0ABZ0EM77</accession>